<dbReference type="Pfam" id="PF01476">
    <property type="entry name" value="LysM"/>
    <property type="match status" value="1"/>
</dbReference>
<keyword evidence="1" id="KW-0147">Chitin-binding</keyword>
<evidence type="ECO:0000256" key="3">
    <source>
        <dbReference type="ARBA" id="ARBA00023026"/>
    </source>
</evidence>
<dbReference type="CDD" id="cd00118">
    <property type="entry name" value="LysM"/>
    <property type="match status" value="1"/>
</dbReference>
<keyword evidence="3" id="KW-0843">Virulence</keyword>
<evidence type="ECO:0000313" key="6">
    <source>
        <dbReference type="Proteomes" id="UP001149163"/>
    </source>
</evidence>
<evidence type="ECO:0000313" key="5">
    <source>
        <dbReference type="EMBL" id="KAJ5167853.1"/>
    </source>
</evidence>
<dbReference type="PANTHER" id="PTHR34997">
    <property type="entry name" value="AM15"/>
    <property type="match status" value="1"/>
</dbReference>
<dbReference type="InterPro" id="IPR036779">
    <property type="entry name" value="LysM_dom_sf"/>
</dbReference>
<evidence type="ECO:0000259" key="4">
    <source>
        <dbReference type="PROSITE" id="PS51782"/>
    </source>
</evidence>
<dbReference type="SUPFAM" id="SSF54106">
    <property type="entry name" value="LysM domain"/>
    <property type="match status" value="1"/>
</dbReference>
<protein>
    <recommendedName>
        <fullName evidence="4">LysM domain-containing protein</fullName>
    </recommendedName>
</protein>
<organism evidence="5 6">
    <name type="scientific">Penicillium canariense</name>
    <dbReference type="NCBI Taxonomy" id="189055"/>
    <lineage>
        <taxon>Eukaryota</taxon>
        <taxon>Fungi</taxon>
        <taxon>Dikarya</taxon>
        <taxon>Ascomycota</taxon>
        <taxon>Pezizomycotina</taxon>
        <taxon>Eurotiomycetes</taxon>
        <taxon>Eurotiomycetidae</taxon>
        <taxon>Eurotiales</taxon>
        <taxon>Aspergillaceae</taxon>
        <taxon>Penicillium</taxon>
    </lineage>
</organism>
<evidence type="ECO:0000256" key="1">
    <source>
        <dbReference type="ARBA" id="ARBA00022669"/>
    </source>
</evidence>
<dbReference type="SMART" id="SM00257">
    <property type="entry name" value="LysM"/>
    <property type="match status" value="1"/>
</dbReference>
<name>A0A9W9I6P1_9EURO</name>
<dbReference type="AlphaFoldDB" id="A0A9W9I6P1"/>
<evidence type="ECO:0000256" key="2">
    <source>
        <dbReference type="ARBA" id="ARBA00022729"/>
    </source>
</evidence>
<accession>A0A9W9I6P1</accession>
<dbReference type="RefSeq" id="XP_056544314.1">
    <property type="nucleotide sequence ID" value="XM_056685572.1"/>
</dbReference>
<dbReference type="Gene3D" id="3.10.350.10">
    <property type="entry name" value="LysM domain"/>
    <property type="match status" value="2"/>
</dbReference>
<dbReference type="Proteomes" id="UP001149163">
    <property type="component" value="Unassembled WGS sequence"/>
</dbReference>
<reference evidence="5" key="2">
    <citation type="journal article" date="2023" name="IMA Fungus">
        <title>Comparative genomic study of the Penicillium genus elucidates a diverse pangenome and 15 lateral gene transfer events.</title>
        <authorList>
            <person name="Petersen C."/>
            <person name="Sorensen T."/>
            <person name="Nielsen M.R."/>
            <person name="Sondergaard T.E."/>
            <person name="Sorensen J.L."/>
            <person name="Fitzpatrick D.A."/>
            <person name="Frisvad J.C."/>
            <person name="Nielsen K.L."/>
        </authorList>
    </citation>
    <scope>NUCLEOTIDE SEQUENCE</scope>
    <source>
        <strain evidence="5">IBT 26290</strain>
    </source>
</reference>
<dbReference type="InterPro" id="IPR018392">
    <property type="entry name" value="LysM"/>
</dbReference>
<dbReference type="EMBL" id="JAPQKN010000002">
    <property type="protein sequence ID" value="KAJ5167853.1"/>
    <property type="molecule type" value="Genomic_DNA"/>
</dbReference>
<dbReference type="PANTHER" id="PTHR34997:SF2">
    <property type="entry name" value="LYSM DOMAIN-CONTAINING PROTEIN-RELATED"/>
    <property type="match status" value="1"/>
</dbReference>
<feature type="domain" description="LysM" evidence="4">
    <location>
        <begin position="110"/>
        <end position="156"/>
    </location>
</feature>
<comment type="caution">
    <text evidence="5">The sequence shown here is derived from an EMBL/GenBank/DDBJ whole genome shotgun (WGS) entry which is preliminary data.</text>
</comment>
<keyword evidence="6" id="KW-1185">Reference proteome</keyword>
<gene>
    <name evidence="5" type="ORF">N7482_003447</name>
</gene>
<dbReference type="PROSITE" id="PS51782">
    <property type="entry name" value="LYSM"/>
    <property type="match status" value="1"/>
</dbReference>
<keyword evidence="2" id="KW-0732">Signal</keyword>
<feature type="non-terminal residue" evidence="5">
    <location>
        <position position="1"/>
    </location>
</feature>
<proteinExistence type="predicted"/>
<dbReference type="InterPro" id="IPR052210">
    <property type="entry name" value="LysM1-like"/>
</dbReference>
<dbReference type="OrthoDB" id="5985073at2759"/>
<dbReference type="GeneID" id="81424748"/>
<sequence>FLFKGSSVVNTPIPCANGEIANCTKWYAPRNEYDTCFSVLHSQQLEIAEFHAMNPSVKSDCSGMSIGTYYCVSTYKVPVSSTPVAKSTPVRTGISTPYPIQTGMVSTCDKFYKVVADDSCVNIANEYGISTSSFYAWNLAVKTDCSGLQADEYVCVAVA</sequence>
<dbReference type="GO" id="GO:0008061">
    <property type="term" value="F:chitin binding"/>
    <property type="evidence" value="ECO:0007669"/>
    <property type="project" value="UniProtKB-KW"/>
</dbReference>
<reference evidence="5" key="1">
    <citation type="submission" date="2022-11" db="EMBL/GenBank/DDBJ databases">
        <authorList>
            <person name="Petersen C."/>
        </authorList>
    </citation>
    <scope>NUCLEOTIDE SEQUENCE</scope>
    <source>
        <strain evidence="5">IBT 26290</strain>
    </source>
</reference>